<feature type="region of interest" description="Disordered" evidence="1">
    <location>
        <begin position="525"/>
        <end position="545"/>
    </location>
</feature>
<dbReference type="SUPFAM" id="SSF52833">
    <property type="entry name" value="Thioredoxin-like"/>
    <property type="match status" value="1"/>
</dbReference>
<reference evidence="5 6" key="1">
    <citation type="journal article" date="2013" name="PLoS ONE">
        <title>Predicting the Proteins of Angomonas deanei, Strigomonas culicis and Their Respective Endosymbionts Reveals New Aspects of the Trypanosomatidae Family.</title>
        <authorList>
            <person name="Motta M.C."/>
            <person name="Martins A.C."/>
            <person name="de Souza S.S."/>
            <person name="Catta-Preta C.M."/>
            <person name="Silva R."/>
            <person name="Klein C.C."/>
            <person name="de Almeida L.G."/>
            <person name="de Lima Cunha O."/>
            <person name="Ciapina L.P."/>
            <person name="Brocchi M."/>
            <person name="Colabardini A.C."/>
            <person name="de Araujo Lima B."/>
            <person name="Machado C.R."/>
            <person name="de Almeida Soares C.M."/>
            <person name="Probst C.M."/>
            <person name="de Menezes C.B."/>
            <person name="Thompson C.E."/>
            <person name="Bartholomeu D.C."/>
            <person name="Gradia D.F."/>
            <person name="Pavoni D.P."/>
            <person name="Grisard E.C."/>
            <person name="Fantinatti-Garboggini F."/>
            <person name="Marchini F.K."/>
            <person name="Rodrigues-Luiz G.F."/>
            <person name="Wagner G."/>
            <person name="Goldman G.H."/>
            <person name="Fietto J.L."/>
            <person name="Elias M.C."/>
            <person name="Goldman M.H."/>
            <person name="Sagot M.F."/>
            <person name="Pereira M."/>
            <person name="Stoco P.H."/>
            <person name="de Mendonca-Neto R.P."/>
            <person name="Teixeira S.M."/>
            <person name="Maciel T.E."/>
            <person name="de Oliveira Mendes T.A."/>
            <person name="Urmenyi T.P."/>
            <person name="de Souza W."/>
            <person name="Schenkman S."/>
            <person name="de Vasconcelos A.T."/>
        </authorList>
    </citation>
    <scope>NUCLEOTIDE SEQUENCE [LARGE SCALE GENOMIC DNA]</scope>
</reference>
<dbReference type="Proteomes" id="UP000015354">
    <property type="component" value="Unassembled WGS sequence"/>
</dbReference>
<evidence type="ECO:0000256" key="1">
    <source>
        <dbReference type="SAM" id="MobiDB-lite"/>
    </source>
</evidence>
<dbReference type="GO" id="GO:0015035">
    <property type="term" value="F:protein-disulfide reductase activity"/>
    <property type="evidence" value="ECO:0007669"/>
    <property type="project" value="TreeGrafter"/>
</dbReference>
<feature type="signal peptide" evidence="3">
    <location>
        <begin position="1"/>
        <end position="22"/>
    </location>
</feature>
<protein>
    <submittedName>
        <fullName evidence="5">Disulfide isomerase</fullName>
    </submittedName>
</protein>
<dbReference type="InterPro" id="IPR017937">
    <property type="entry name" value="Thioredoxin_CS"/>
</dbReference>
<dbReference type="CDD" id="cd02961">
    <property type="entry name" value="PDI_a_family"/>
    <property type="match status" value="1"/>
</dbReference>
<dbReference type="PANTHER" id="PTHR45815">
    <property type="entry name" value="PROTEIN DISULFIDE-ISOMERASE A6"/>
    <property type="match status" value="1"/>
</dbReference>
<evidence type="ECO:0000313" key="5">
    <source>
        <dbReference type="EMBL" id="EPY23773.1"/>
    </source>
</evidence>
<feature type="transmembrane region" description="Helical" evidence="2">
    <location>
        <begin position="493"/>
        <end position="515"/>
    </location>
</feature>
<sequence length="545" mass="61204">MKSLLLSSVLVLSLALLFLAAAEDDADVINLAAGGVEKSDQTVFTIPDTVTVLTAENFDSHVFNPDKQRAWIIFVYTPYCTHCRNMMPQFLNASRTVEEHLKLEGCRFAIANAASGNALIDRFHIVSYPTILYTTGKGEATHQYQGGHTMASFVHFGEYLHRALQTGSFATDVSLPAAFTQAEQESGDLRVPFYVFVPASAPAPAEGQHSGWNVAVDGAASMGNTRFAVLHESQMPADWETSASASYKTVVAAARECQRKGHATGPEGEVLITISDRFAAPLCYRGPWLETEKGEVSGIHPLLQLHVVVYGFHVIEEVNVALFALLEAQHKSYMGFIVTDGPVMNLHDQNYVPVLRAIDHATTTRLLERELPVEEELEAPRVMWTYVDGRASSVWRTRYNVDVKDLPAFLIVDPKRDRTFSLRKRVPRFEEIKNDVPWKVGGEQHQLLEQFIADVLADKYYGEKMSLVGRIAEHLSHYETLEHAYSLLGYDDFTFIVVLFAACFFMFLMLIGCVAEPIMEHYDERAKRQAEQEKKKMEEEKKKKE</sequence>
<dbReference type="InterPro" id="IPR013766">
    <property type="entry name" value="Thioredoxin_domain"/>
</dbReference>
<gene>
    <name evidence="5" type="ORF">STCU_07467</name>
</gene>
<dbReference type="GO" id="GO:0005788">
    <property type="term" value="C:endoplasmic reticulum lumen"/>
    <property type="evidence" value="ECO:0007669"/>
    <property type="project" value="TreeGrafter"/>
</dbReference>
<dbReference type="Gene3D" id="3.40.30.10">
    <property type="entry name" value="Glutaredoxin"/>
    <property type="match status" value="1"/>
</dbReference>
<keyword evidence="2" id="KW-0472">Membrane</keyword>
<dbReference type="GO" id="GO:0034976">
    <property type="term" value="P:response to endoplasmic reticulum stress"/>
    <property type="evidence" value="ECO:0007669"/>
    <property type="project" value="TreeGrafter"/>
</dbReference>
<organism evidence="5 6">
    <name type="scientific">Strigomonas culicis</name>
    <dbReference type="NCBI Taxonomy" id="28005"/>
    <lineage>
        <taxon>Eukaryota</taxon>
        <taxon>Discoba</taxon>
        <taxon>Euglenozoa</taxon>
        <taxon>Kinetoplastea</taxon>
        <taxon>Metakinetoplastina</taxon>
        <taxon>Trypanosomatida</taxon>
        <taxon>Trypanosomatidae</taxon>
        <taxon>Strigomonadinae</taxon>
        <taxon>Strigomonas</taxon>
    </lineage>
</organism>
<keyword evidence="6" id="KW-1185">Reference proteome</keyword>
<evidence type="ECO:0000313" key="6">
    <source>
        <dbReference type="Proteomes" id="UP000015354"/>
    </source>
</evidence>
<feature type="domain" description="Thioredoxin" evidence="4">
    <location>
        <begin position="32"/>
        <end position="165"/>
    </location>
</feature>
<name>S9U498_9TRYP</name>
<evidence type="ECO:0000256" key="2">
    <source>
        <dbReference type="SAM" id="Phobius"/>
    </source>
</evidence>
<dbReference type="PROSITE" id="PS00194">
    <property type="entry name" value="THIOREDOXIN_1"/>
    <property type="match status" value="1"/>
</dbReference>
<dbReference type="GO" id="GO:0016853">
    <property type="term" value="F:isomerase activity"/>
    <property type="evidence" value="ECO:0007669"/>
    <property type="project" value="UniProtKB-KW"/>
</dbReference>
<keyword evidence="5" id="KW-0413">Isomerase</keyword>
<evidence type="ECO:0000256" key="3">
    <source>
        <dbReference type="SAM" id="SignalP"/>
    </source>
</evidence>
<dbReference type="OrthoDB" id="74910at2759"/>
<dbReference type="EMBL" id="ATMH01007467">
    <property type="protein sequence ID" value="EPY23773.1"/>
    <property type="molecule type" value="Genomic_DNA"/>
</dbReference>
<comment type="caution">
    <text evidence="5">The sequence shown here is derived from an EMBL/GenBank/DDBJ whole genome shotgun (WGS) entry which is preliminary data.</text>
</comment>
<dbReference type="AlphaFoldDB" id="S9U498"/>
<dbReference type="Pfam" id="PF00085">
    <property type="entry name" value="Thioredoxin"/>
    <property type="match status" value="1"/>
</dbReference>
<proteinExistence type="predicted"/>
<dbReference type="PROSITE" id="PS51352">
    <property type="entry name" value="THIOREDOXIN_2"/>
    <property type="match status" value="1"/>
</dbReference>
<keyword evidence="3" id="KW-0732">Signal</keyword>
<accession>S9U498</accession>
<evidence type="ECO:0000259" key="4">
    <source>
        <dbReference type="PROSITE" id="PS51352"/>
    </source>
</evidence>
<keyword evidence="2" id="KW-0812">Transmembrane</keyword>
<feature type="chain" id="PRO_5004558211" evidence="3">
    <location>
        <begin position="23"/>
        <end position="545"/>
    </location>
</feature>
<keyword evidence="2" id="KW-1133">Transmembrane helix</keyword>
<dbReference type="InterPro" id="IPR036249">
    <property type="entry name" value="Thioredoxin-like_sf"/>
</dbReference>
<dbReference type="PANTHER" id="PTHR45815:SF3">
    <property type="entry name" value="PROTEIN DISULFIDE-ISOMERASE A6"/>
    <property type="match status" value="1"/>
</dbReference>